<feature type="region of interest" description="Disordered" evidence="1">
    <location>
        <begin position="1871"/>
        <end position="2027"/>
    </location>
</feature>
<feature type="compositionally biased region" description="Polar residues" evidence="1">
    <location>
        <begin position="1041"/>
        <end position="1054"/>
    </location>
</feature>
<feature type="compositionally biased region" description="Polar residues" evidence="1">
    <location>
        <begin position="1067"/>
        <end position="1077"/>
    </location>
</feature>
<feature type="compositionally biased region" description="Basic and acidic residues" evidence="1">
    <location>
        <begin position="1466"/>
        <end position="1487"/>
    </location>
</feature>
<dbReference type="Proteomes" id="UP001487740">
    <property type="component" value="Unassembled WGS sequence"/>
</dbReference>
<comment type="caution">
    <text evidence="3">The sequence shown here is derived from an EMBL/GenBank/DDBJ whole genome shotgun (WGS) entry which is preliminary data.</text>
</comment>
<feature type="compositionally biased region" description="Basic residues" evidence="1">
    <location>
        <begin position="1259"/>
        <end position="1277"/>
    </location>
</feature>
<dbReference type="InterPro" id="IPR040560">
    <property type="entry name" value="SYCP2_SLD"/>
</dbReference>
<feature type="region of interest" description="Disordered" evidence="1">
    <location>
        <begin position="617"/>
        <end position="642"/>
    </location>
</feature>
<feature type="region of interest" description="Disordered" evidence="1">
    <location>
        <begin position="1456"/>
        <end position="1595"/>
    </location>
</feature>
<feature type="compositionally biased region" description="Basic and acidic residues" evidence="1">
    <location>
        <begin position="1248"/>
        <end position="1258"/>
    </location>
</feature>
<feature type="region of interest" description="Disordered" evidence="1">
    <location>
        <begin position="1248"/>
        <end position="1342"/>
    </location>
</feature>
<feature type="compositionally biased region" description="Basic and acidic residues" evidence="1">
    <location>
        <begin position="1665"/>
        <end position="1678"/>
    </location>
</feature>
<feature type="compositionally biased region" description="Polar residues" evidence="1">
    <location>
        <begin position="1904"/>
        <end position="1915"/>
    </location>
</feature>
<feature type="compositionally biased region" description="Low complexity" evidence="1">
    <location>
        <begin position="1315"/>
        <end position="1324"/>
    </location>
</feature>
<feature type="compositionally biased region" description="Low complexity" evidence="1">
    <location>
        <begin position="492"/>
        <end position="503"/>
    </location>
</feature>
<protein>
    <recommendedName>
        <fullName evidence="2">Synaptonemal complex protein 2 Spt16M-like domain-containing protein</fullName>
    </recommendedName>
</protein>
<feature type="compositionally biased region" description="Basic and acidic residues" evidence="1">
    <location>
        <begin position="1495"/>
        <end position="1505"/>
    </location>
</feature>
<accession>A0AAW0U0F0</accession>
<keyword evidence="4" id="KW-1185">Reference proteome</keyword>
<feature type="region of interest" description="Disordered" evidence="1">
    <location>
        <begin position="1375"/>
        <end position="1421"/>
    </location>
</feature>
<feature type="compositionally biased region" description="Basic and acidic residues" evidence="1">
    <location>
        <begin position="1152"/>
        <end position="1163"/>
    </location>
</feature>
<dbReference type="PANTHER" id="PTHR15607">
    <property type="entry name" value="SYNAPTONEMAL COMPLEX PROTEIN-RELATED"/>
    <property type="match status" value="1"/>
</dbReference>
<feature type="compositionally biased region" description="Polar residues" evidence="1">
    <location>
        <begin position="1514"/>
        <end position="1533"/>
    </location>
</feature>
<feature type="compositionally biased region" description="Basic and acidic residues" evidence="1">
    <location>
        <begin position="629"/>
        <end position="640"/>
    </location>
</feature>
<feature type="region of interest" description="Disordered" evidence="1">
    <location>
        <begin position="698"/>
        <end position="818"/>
    </location>
</feature>
<name>A0AAW0U0F0_SCYPA</name>
<gene>
    <name evidence="3" type="ORF">O3P69_014627</name>
</gene>
<feature type="compositionally biased region" description="Low complexity" evidence="1">
    <location>
        <begin position="1548"/>
        <end position="1562"/>
    </location>
</feature>
<feature type="region of interest" description="Disordered" evidence="1">
    <location>
        <begin position="1662"/>
        <end position="1713"/>
    </location>
</feature>
<dbReference type="Pfam" id="PF18584">
    <property type="entry name" value="SYCP2_SLD"/>
    <property type="match status" value="1"/>
</dbReference>
<feature type="compositionally biased region" description="Basic and acidic residues" evidence="1">
    <location>
        <begin position="1871"/>
        <end position="1882"/>
    </location>
</feature>
<evidence type="ECO:0000256" key="1">
    <source>
        <dbReference type="SAM" id="MobiDB-lite"/>
    </source>
</evidence>
<dbReference type="EMBL" id="JARAKH010000022">
    <property type="protein sequence ID" value="KAK8392391.1"/>
    <property type="molecule type" value="Genomic_DNA"/>
</dbReference>
<dbReference type="InterPro" id="IPR024835">
    <property type="entry name" value="SYCP2-like"/>
</dbReference>
<feature type="region of interest" description="Disordered" evidence="1">
    <location>
        <begin position="1148"/>
        <end position="1218"/>
    </location>
</feature>
<feature type="region of interest" description="Disordered" evidence="1">
    <location>
        <begin position="411"/>
        <end position="584"/>
    </location>
</feature>
<feature type="compositionally biased region" description="Basic and acidic residues" evidence="1">
    <location>
        <begin position="522"/>
        <end position="538"/>
    </location>
</feature>
<feature type="region of interest" description="Disordered" evidence="1">
    <location>
        <begin position="884"/>
        <end position="908"/>
    </location>
</feature>
<feature type="compositionally biased region" description="Low complexity" evidence="1">
    <location>
        <begin position="2004"/>
        <end position="2014"/>
    </location>
</feature>
<evidence type="ECO:0000313" key="3">
    <source>
        <dbReference type="EMBL" id="KAK8392391.1"/>
    </source>
</evidence>
<evidence type="ECO:0000259" key="2">
    <source>
        <dbReference type="Pfam" id="PF18584"/>
    </source>
</evidence>
<feature type="domain" description="Synaptonemal complex protein 2 Spt16M-like" evidence="2">
    <location>
        <begin position="217"/>
        <end position="297"/>
    </location>
</feature>
<feature type="compositionally biased region" description="Polar residues" evidence="1">
    <location>
        <begin position="1929"/>
        <end position="1952"/>
    </location>
</feature>
<feature type="compositionally biased region" description="Basic and acidic residues" evidence="1">
    <location>
        <begin position="1955"/>
        <end position="1966"/>
    </location>
</feature>
<sequence length="2094" mass="231442">MSAAQVNGEQLGTSSTQEHNERSHCTLLSLLTQWSNPSDPCVASRRVLEVIRSQQVLPLWSPEGGELLLKHVAQMLLECSRASVLRHSCLVGRSQLRVVVDGRLAIFQRRNVLKDLNELLIQMNSAGRYVFRQECDALFMKVPRLLEEVGDYDMQASLVELIYRMTSSADRKRYITRCFPELDCTIQSLFLTITEFDPHCRRFLNAYNSSLGSRRKVHTIPCHEAFIGRLRLCKPKSQSYPMFWVDFNLGYPSVLVTCQLEGQAEVNNLWECLFLIPEEVQRITLTRHMHTYTLEIEYSSVEEVEDLFSSPLSRESRALLSNLVFFEFSPLQILEEVCTHIFRSKLMVINLEPKGWKVNEQGKSAAYNGVAALPLTSTQSTITASQKKKTSAVSIECEDYEVVEELHSKLINGPTKPHKPVSSTRQRKGSEVLLDMELSDMAETGDKEANRTLPIDDDNETAHQKTSKGKGKVKTSTRGKQSKGKPGLVRCSTSSSPHSSQVSPHFYKPLNFTSPRPGAAVLRDRTPRKGKTSGKDTDVTCNEENEDQPMPTIKRNKHQSTKPGTKEGEVQKPAQPDLKHKVQQEEAVEEVSVILPSSEESLVMAKITKKATTAANASSAHGVHSEAWNAERDPGSHAKVTETPPCIEEKTKASPCIRNKTKAPPSHLTKMKTHSFMKHKMKTPSCSENEMETNNFSGFNDSGIYTEPSDRQTSTTVEKESKGMKKGTRRSSFRNELVTNNTQVEQEARVVKKQTSKRPSQELKSVSDVPSKGNIKDKAGSTKDAETSPTSPAILSRTPDKADPTQIEEENVTSQEADLAFNIKSNIVKLNEVEAVQLIVSESPEVEPHLKPLSHAQNKEYSAKTIITNHTHDMPDCTKRTETGSLQVKPHTSQPVSHTHDKHDYMKPDTSPAIIADNGLRHETHTEEDTVHSNLALLKESPIPSGQVYDEELFDSDPIDEDTEDTTQPFVEPVVIAAVTAPAIAPVMTPVTAPVMAPVTAPAIAPVTAPAIALAQSPSPSPQDKQLPVTGSFVPKDVGGQCTSHTPQETTQMEFSKHKPVPKTAEPPSQQKESVQAAASDTQNLSPIMGDLQKLKMSPFLNLAMVEVVTYPQYTDARGAMNSGPQAAPGGGGETSVMGMDRQVEENAEVSVMERDTQVKENADETSIGSEKMQHRPEEVTSLKKEDKLVEESADKTSSRSVTSGLSENSNVSNDGPELITQNVLDFDSICEDIKRSSDKSVMKKLESPLLDHQEQHAKKGTPHKNNRGRKRTTRNTRGKEQQMSYPILISQRAASPINRLSTSRIRNKRKLFDPSAQSSVVVSPPQPHMEEKRQKTLDTNQNKANISTTASGEFKHNSGDSLLQYDRNKMTNKIETHSSGKKCRVSRDKSNDRGFSGSKAKSVSKPPPRRASGFLEESEVEEPHSIYSDLESSPNKQVDVWFLHRIEKIKHHKVTYSNTSSRRLSFKEEREHTVNKRKYSTEDDKNNSNNSSSDIERLSHDNRFRNPPKSPLSGFTTSKDTSENSHTYSLTIDSPKRKGRNRETSALVLKSTSTSEVSLTSSHDEWEPPSSKKKKSLSKKEDTKHARSRRTGKKQICLKDGNSLDDSLMQMNSKTFTSSSILADHSDLHESSAEALRHTSRSSVDSGTSNFVNFKLAASKGKATRMENARTEGEVDARYPSALPQTSKPFSPKPQKSEPQASSPVQESPATQVSTPVLFLESPALQVLSLPPQEDSPGQELELSIPHATDSQQNDIETSQLELQDNQMPSTHRSTSTFDPKTTQVTVTTAAALAQASTQPFRAGSTPQSPQYPSHLSTMDISAILIPGSDTQAPPSGPLQSTMLDNLLGKTTSPVPKFSYVSEAEASYIEKEHGVRGKDSASLKSPSSNDPVKAELRYDRDQTPSLVTITTTAEVHQADTALDEPVNHSGTASPRQTQTPGRNQQIETPSHPSEAFRNEVREQERSQTNPPRIQPSLIQPVAPTAKVPPQSASSGFSSRKYRQLLQTPQQTPLSRHESPVHPQSRNLFGAVRGGAAVEEERSRLGARRMDMMAAVLAVQADLERVSGSFYRLAHTLGTALTFFAEHCSNGEPP</sequence>
<feature type="region of interest" description="Disordered" evidence="1">
    <location>
        <begin position="1040"/>
        <end position="1077"/>
    </location>
</feature>
<reference evidence="3 4" key="1">
    <citation type="submission" date="2023-03" db="EMBL/GenBank/DDBJ databases">
        <title>High-quality genome of Scylla paramamosain provides insights in environmental adaptation.</title>
        <authorList>
            <person name="Zhang L."/>
        </authorList>
    </citation>
    <scope>NUCLEOTIDE SEQUENCE [LARGE SCALE GENOMIC DNA]</scope>
    <source>
        <strain evidence="3">LZ_2023a</strain>
        <tissue evidence="3">Muscle</tissue>
    </source>
</reference>
<feature type="compositionally biased region" description="Basic and acidic residues" evidence="1">
    <location>
        <begin position="1172"/>
        <end position="1198"/>
    </location>
</feature>
<evidence type="ECO:0000313" key="4">
    <source>
        <dbReference type="Proteomes" id="UP001487740"/>
    </source>
</evidence>
<organism evidence="3 4">
    <name type="scientific">Scylla paramamosain</name>
    <name type="common">Mud crab</name>
    <dbReference type="NCBI Taxonomy" id="85552"/>
    <lineage>
        <taxon>Eukaryota</taxon>
        <taxon>Metazoa</taxon>
        <taxon>Ecdysozoa</taxon>
        <taxon>Arthropoda</taxon>
        <taxon>Crustacea</taxon>
        <taxon>Multicrustacea</taxon>
        <taxon>Malacostraca</taxon>
        <taxon>Eumalacostraca</taxon>
        <taxon>Eucarida</taxon>
        <taxon>Decapoda</taxon>
        <taxon>Pleocyemata</taxon>
        <taxon>Brachyura</taxon>
        <taxon>Eubrachyura</taxon>
        <taxon>Portunoidea</taxon>
        <taxon>Portunidae</taxon>
        <taxon>Portuninae</taxon>
        <taxon>Scylla</taxon>
    </lineage>
</organism>
<proteinExistence type="predicted"/>
<feature type="compositionally biased region" description="Basic and acidic residues" evidence="1">
    <location>
        <begin position="898"/>
        <end position="907"/>
    </location>
</feature>
<feature type="compositionally biased region" description="Polar residues" evidence="1">
    <location>
        <begin position="884"/>
        <end position="897"/>
    </location>
</feature>
<feature type="compositionally biased region" description="Polar residues" evidence="1">
    <location>
        <begin position="1199"/>
        <end position="1218"/>
    </location>
</feature>
<feature type="compositionally biased region" description="Basic and acidic residues" evidence="1">
    <location>
        <begin position="774"/>
        <end position="786"/>
    </location>
</feature>
<feature type="compositionally biased region" description="Basic residues" evidence="1">
    <location>
        <begin position="465"/>
        <end position="483"/>
    </location>
</feature>
<feature type="compositionally biased region" description="Polar residues" evidence="1">
    <location>
        <begin position="1698"/>
        <end position="1713"/>
    </location>
</feature>
<feature type="compositionally biased region" description="Basic and acidic residues" evidence="1">
    <location>
        <begin position="1893"/>
        <end position="1903"/>
    </location>
</feature>
<dbReference type="PANTHER" id="PTHR15607:SF18">
    <property type="entry name" value="SYNAPTONEMAL COMPLEX PROTEIN 2-LIKE ISOFORM X1"/>
    <property type="match status" value="1"/>
</dbReference>